<evidence type="ECO:0000259" key="5">
    <source>
        <dbReference type="PROSITE" id="PS50931"/>
    </source>
</evidence>
<accession>A0A223S6M7</accession>
<dbReference type="InterPro" id="IPR036390">
    <property type="entry name" value="WH_DNA-bd_sf"/>
</dbReference>
<dbReference type="GO" id="GO:0003700">
    <property type="term" value="F:DNA-binding transcription factor activity"/>
    <property type="evidence" value="ECO:0007669"/>
    <property type="project" value="InterPro"/>
</dbReference>
<gene>
    <name evidence="6" type="ORF">CDO52_14235</name>
</gene>
<reference evidence="6 7" key="1">
    <citation type="submission" date="2017-08" db="EMBL/GenBank/DDBJ databases">
        <title>The complete genome sequence of Nocardiopsis gilva YIM 90087.</title>
        <authorList>
            <person name="Yin M."/>
            <person name="Tang S."/>
        </authorList>
    </citation>
    <scope>NUCLEOTIDE SEQUENCE [LARGE SCALE GENOMIC DNA]</scope>
    <source>
        <strain evidence="6 7">YIM 90087</strain>
    </source>
</reference>
<dbReference type="KEGG" id="ngv:CDO52_14235"/>
<evidence type="ECO:0000313" key="6">
    <source>
        <dbReference type="EMBL" id="ASU83787.1"/>
    </source>
</evidence>
<dbReference type="EMBL" id="CP022753">
    <property type="protein sequence ID" value="ASU83787.1"/>
    <property type="molecule type" value="Genomic_DNA"/>
</dbReference>
<keyword evidence="2" id="KW-0805">Transcription regulation</keyword>
<dbReference type="CDD" id="cd08423">
    <property type="entry name" value="PBP2_LTTR_like_6"/>
    <property type="match status" value="1"/>
</dbReference>
<dbReference type="Gene3D" id="3.40.190.10">
    <property type="entry name" value="Periplasmic binding protein-like II"/>
    <property type="match status" value="2"/>
</dbReference>
<dbReference type="Proteomes" id="UP000215005">
    <property type="component" value="Chromosome"/>
</dbReference>
<dbReference type="RefSeq" id="WP_017621170.1">
    <property type="nucleotide sequence ID" value="NZ_ANBG01000392.1"/>
</dbReference>
<keyword evidence="7" id="KW-1185">Reference proteome</keyword>
<dbReference type="Pfam" id="PF03466">
    <property type="entry name" value="LysR_substrate"/>
    <property type="match status" value="1"/>
</dbReference>
<dbReference type="PANTHER" id="PTHR30346">
    <property type="entry name" value="TRANSCRIPTIONAL DUAL REGULATOR HCAR-RELATED"/>
    <property type="match status" value="1"/>
</dbReference>
<evidence type="ECO:0000313" key="7">
    <source>
        <dbReference type="Proteomes" id="UP000215005"/>
    </source>
</evidence>
<dbReference type="SUPFAM" id="SSF53850">
    <property type="entry name" value="Periplasmic binding protein-like II"/>
    <property type="match status" value="1"/>
</dbReference>
<keyword evidence="3" id="KW-0238">DNA-binding</keyword>
<dbReference type="GO" id="GO:0003677">
    <property type="term" value="F:DNA binding"/>
    <property type="evidence" value="ECO:0007669"/>
    <property type="project" value="UniProtKB-KW"/>
</dbReference>
<dbReference type="InterPro" id="IPR000847">
    <property type="entry name" value="LysR_HTH_N"/>
</dbReference>
<sequence>MIDVRRLQLLRALDEHHTVAGTAEALHVTPSAVSQQLATLSKETGVTLVERQGRRFLLTGAARVLLEHADVIFAEMERAKADLASYADGAVGVARVGSFSTGISDLLGPAVAGLRESHPGWRFEIVQAEPEESTEMLRTGELDLAITMSSVHLPHNGSPEFRADPIMVEPFDAVLPYHHPLANSTDLELAADLADVDWIMSAPGTAWYDCVTAACNQAGFQPRIVHTVDEFSAVLSLVQAGLGMALVPRLGWTGLPAPNLVVRSVRNTARRHIVALSRAGADPEPLLSAVREAAAKVPVPSGGPLITSTG</sequence>
<feature type="domain" description="HTH lysR-type" evidence="5">
    <location>
        <begin position="2"/>
        <end position="59"/>
    </location>
</feature>
<organism evidence="6 7">
    <name type="scientific">Nocardiopsis gilva YIM 90087</name>
    <dbReference type="NCBI Taxonomy" id="1235441"/>
    <lineage>
        <taxon>Bacteria</taxon>
        <taxon>Bacillati</taxon>
        <taxon>Actinomycetota</taxon>
        <taxon>Actinomycetes</taxon>
        <taxon>Streptosporangiales</taxon>
        <taxon>Nocardiopsidaceae</taxon>
        <taxon>Nocardiopsis</taxon>
    </lineage>
</organism>
<keyword evidence="4" id="KW-0804">Transcription</keyword>
<dbReference type="AlphaFoldDB" id="A0A223S6M7"/>
<dbReference type="OrthoDB" id="3636008at2"/>
<dbReference type="PROSITE" id="PS50931">
    <property type="entry name" value="HTH_LYSR"/>
    <property type="match status" value="1"/>
</dbReference>
<dbReference type="PANTHER" id="PTHR30346:SF29">
    <property type="entry name" value="LYSR SUBSTRATE-BINDING"/>
    <property type="match status" value="1"/>
</dbReference>
<dbReference type="Pfam" id="PF00126">
    <property type="entry name" value="HTH_1"/>
    <property type="match status" value="1"/>
</dbReference>
<dbReference type="InterPro" id="IPR036388">
    <property type="entry name" value="WH-like_DNA-bd_sf"/>
</dbReference>
<dbReference type="InterPro" id="IPR005119">
    <property type="entry name" value="LysR_subst-bd"/>
</dbReference>
<evidence type="ECO:0000256" key="1">
    <source>
        <dbReference type="ARBA" id="ARBA00009437"/>
    </source>
</evidence>
<dbReference type="GO" id="GO:0032993">
    <property type="term" value="C:protein-DNA complex"/>
    <property type="evidence" value="ECO:0007669"/>
    <property type="project" value="TreeGrafter"/>
</dbReference>
<evidence type="ECO:0000256" key="2">
    <source>
        <dbReference type="ARBA" id="ARBA00023015"/>
    </source>
</evidence>
<protein>
    <submittedName>
        <fullName evidence="6">LysR family transcriptional regulator</fullName>
    </submittedName>
</protein>
<proteinExistence type="inferred from homology"/>
<evidence type="ECO:0000256" key="3">
    <source>
        <dbReference type="ARBA" id="ARBA00023125"/>
    </source>
</evidence>
<dbReference type="CDD" id="cd00090">
    <property type="entry name" value="HTH_ARSR"/>
    <property type="match status" value="1"/>
</dbReference>
<evidence type="ECO:0000256" key="4">
    <source>
        <dbReference type="ARBA" id="ARBA00023163"/>
    </source>
</evidence>
<dbReference type="InterPro" id="IPR011991">
    <property type="entry name" value="ArsR-like_HTH"/>
</dbReference>
<dbReference type="Gene3D" id="1.10.10.10">
    <property type="entry name" value="Winged helix-like DNA-binding domain superfamily/Winged helix DNA-binding domain"/>
    <property type="match status" value="1"/>
</dbReference>
<name>A0A223S6M7_9ACTN</name>
<dbReference type="SUPFAM" id="SSF46785">
    <property type="entry name" value="Winged helix' DNA-binding domain"/>
    <property type="match status" value="1"/>
</dbReference>
<comment type="similarity">
    <text evidence="1">Belongs to the LysR transcriptional regulatory family.</text>
</comment>